<gene>
    <name evidence="2" type="ORF">ACFSUO_06480</name>
</gene>
<dbReference type="EMBL" id="JBHUNA010000010">
    <property type="protein sequence ID" value="MFD2760619.1"/>
    <property type="molecule type" value="Genomic_DNA"/>
</dbReference>
<protein>
    <submittedName>
        <fullName evidence="2">Uncharacterized protein</fullName>
    </submittedName>
</protein>
<feature type="transmembrane region" description="Helical" evidence="1">
    <location>
        <begin position="94"/>
        <end position="112"/>
    </location>
</feature>
<feature type="transmembrane region" description="Helical" evidence="1">
    <location>
        <begin position="51"/>
        <end position="73"/>
    </location>
</feature>
<keyword evidence="1" id="KW-1133">Transmembrane helix</keyword>
<accession>A0ABW5V4H5</accession>
<evidence type="ECO:0000313" key="2">
    <source>
        <dbReference type="EMBL" id="MFD2760619.1"/>
    </source>
</evidence>
<proteinExistence type="predicted"/>
<evidence type="ECO:0000256" key="1">
    <source>
        <dbReference type="SAM" id="Phobius"/>
    </source>
</evidence>
<keyword evidence="1" id="KW-0812">Transmembrane</keyword>
<name>A0ABW5V4H5_9BACI</name>
<reference evidence="3" key="1">
    <citation type="journal article" date="2019" name="Int. J. Syst. Evol. Microbiol.">
        <title>The Global Catalogue of Microorganisms (GCM) 10K type strain sequencing project: providing services to taxonomists for standard genome sequencing and annotation.</title>
        <authorList>
            <consortium name="The Broad Institute Genomics Platform"/>
            <consortium name="The Broad Institute Genome Sequencing Center for Infectious Disease"/>
            <person name="Wu L."/>
            <person name="Ma J."/>
        </authorList>
    </citation>
    <scope>NUCLEOTIDE SEQUENCE [LARGE SCALE GENOMIC DNA]</scope>
    <source>
        <strain evidence="3">TISTR 1535</strain>
    </source>
</reference>
<evidence type="ECO:0000313" key="3">
    <source>
        <dbReference type="Proteomes" id="UP001597502"/>
    </source>
</evidence>
<comment type="caution">
    <text evidence="2">The sequence shown here is derived from an EMBL/GenBank/DDBJ whole genome shotgun (WGS) entry which is preliminary data.</text>
</comment>
<keyword evidence="3" id="KW-1185">Reference proteome</keyword>
<keyword evidence="1" id="KW-0472">Membrane</keyword>
<dbReference type="Proteomes" id="UP001597502">
    <property type="component" value="Unassembled WGS sequence"/>
</dbReference>
<dbReference type="RefSeq" id="WP_382392296.1">
    <property type="nucleotide sequence ID" value="NZ_JBHUNA010000010.1"/>
</dbReference>
<sequence length="113" mass="13104">MNISDCIPTNEHNRLKNKLLIRTFVSIPITISFTVYLYSSLLQGELRGLNNLLYLIVVTLITVSIIWILMNTANQIKKEKQREFKKKNKSKKRIAIEYVLIILLLIVLVAYAL</sequence>
<organism evidence="2 3">
    <name type="scientific">Lentibacillus juripiscarius</name>
    <dbReference type="NCBI Taxonomy" id="257446"/>
    <lineage>
        <taxon>Bacteria</taxon>
        <taxon>Bacillati</taxon>
        <taxon>Bacillota</taxon>
        <taxon>Bacilli</taxon>
        <taxon>Bacillales</taxon>
        <taxon>Bacillaceae</taxon>
        <taxon>Lentibacillus</taxon>
    </lineage>
</organism>
<feature type="transmembrane region" description="Helical" evidence="1">
    <location>
        <begin position="19"/>
        <end position="39"/>
    </location>
</feature>